<reference evidence="1" key="1">
    <citation type="submission" date="2021-10" db="EMBL/GenBank/DDBJ databases">
        <authorList>
            <person name="Piombo E."/>
        </authorList>
    </citation>
    <scope>NUCLEOTIDE SEQUENCE</scope>
</reference>
<dbReference type="OrthoDB" id="5366531at2759"/>
<keyword evidence="2" id="KW-1185">Reference proteome</keyword>
<evidence type="ECO:0008006" key="3">
    <source>
        <dbReference type="Google" id="ProtNLM"/>
    </source>
</evidence>
<dbReference type="EMBL" id="CABFNQ020000532">
    <property type="protein sequence ID" value="CAH0018285.1"/>
    <property type="molecule type" value="Genomic_DNA"/>
</dbReference>
<comment type="caution">
    <text evidence="1">The sequence shown here is derived from an EMBL/GenBank/DDBJ whole genome shotgun (WGS) entry which is preliminary data.</text>
</comment>
<evidence type="ECO:0000313" key="1">
    <source>
        <dbReference type="EMBL" id="CAH0018285.1"/>
    </source>
</evidence>
<dbReference type="AlphaFoldDB" id="A0A9N9V497"/>
<evidence type="ECO:0000313" key="2">
    <source>
        <dbReference type="Proteomes" id="UP000696573"/>
    </source>
</evidence>
<gene>
    <name evidence="1" type="ORF">CRHIZ90672A_00006671</name>
</gene>
<name>A0A9N9V497_9HYPO</name>
<accession>A0A9N9V497</accession>
<organism evidence="1 2">
    <name type="scientific">Clonostachys rhizophaga</name>
    <dbReference type="NCBI Taxonomy" id="160324"/>
    <lineage>
        <taxon>Eukaryota</taxon>
        <taxon>Fungi</taxon>
        <taxon>Dikarya</taxon>
        <taxon>Ascomycota</taxon>
        <taxon>Pezizomycotina</taxon>
        <taxon>Sordariomycetes</taxon>
        <taxon>Hypocreomycetidae</taxon>
        <taxon>Hypocreales</taxon>
        <taxon>Bionectriaceae</taxon>
        <taxon>Clonostachys</taxon>
    </lineage>
</organism>
<sequence>MPGIFQQMGHCRYTKGVPFLSSRSAYSSSSSAIASRRLPFQQLNYNARQRPRKGCCQIALSSGCRAQSADARWFSNCQPSAGRRGGNNASRRVNGRRCLSSAHGLKDDLEESRGRHEVVRHPLESVKDSPAQDLSNWKHAFQSVQTERGKDGVWECFELLLRQNQLHQLLLPGAEDLRDDIIEAAVVDDKRIEKIIEVDRKLSVFGYSGWPDLYVKAMYFLVKEGDAQRMMAWHHRLLEIDPPGPDEIAGLFSSLVQNSRWRIQECLGKLYVSGLERQLYDFIIPALFDAGQLKLARKWRKLFIQQKDFPLSSRSRPFIRFFKRYYPMIELTEEESFIISRPLSPETLDETPIVADTSTFQPALRRDGLVAKWFASTWVSIEFAINLVYRLGIEAVGARSLQALTLRESTSELVLVRLRHLERLGIQISPQVYCHALTYFARTRNDPLLCNLAACDIHPDEFDNPKKRRTLREYAAQQGDMERVALLRAIEMAIENQPSHHELNRILRRILHGRHLGKAKIVLDRMNALQVSITEDNAQRLLDRVFWGLGKHPKKRSITVSNNAEQRMDPLDRAIRIVRQLRFHNIPIPIGHWKTLFYNLGRTGRFDELEQLMIEFVQLFRPPTPRLIPIWDHLPETGTEKQKQYIPSDLEFTHRQHPVQEVFDGPMQRSILRWGFDDAVQRMPKRSFFGRMRPSDFDIACGVRMLASLRDQGVLIERDMISSQVPLRISKAIAAGKTHRSRDSKELSHDHVRELFQEAWGSDLFENMPPLGKTLKARRTSRANIGLRLNQGVDDDKGWKHLFRDGK</sequence>
<dbReference type="Proteomes" id="UP000696573">
    <property type="component" value="Unassembled WGS sequence"/>
</dbReference>
<protein>
    <recommendedName>
        <fullName evidence="3">Pentatricopeptide repeat domain-containing protein</fullName>
    </recommendedName>
</protein>
<proteinExistence type="predicted"/>